<organism evidence="8 9">
    <name type="scientific">Neoarthrinium moseri</name>
    <dbReference type="NCBI Taxonomy" id="1658444"/>
    <lineage>
        <taxon>Eukaryota</taxon>
        <taxon>Fungi</taxon>
        <taxon>Dikarya</taxon>
        <taxon>Ascomycota</taxon>
        <taxon>Pezizomycotina</taxon>
        <taxon>Sordariomycetes</taxon>
        <taxon>Xylariomycetidae</taxon>
        <taxon>Amphisphaeriales</taxon>
        <taxon>Apiosporaceae</taxon>
        <taxon>Neoarthrinium</taxon>
    </lineage>
</organism>
<evidence type="ECO:0000256" key="3">
    <source>
        <dbReference type="ARBA" id="ARBA00022729"/>
    </source>
</evidence>
<evidence type="ECO:0000259" key="7">
    <source>
        <dbReference type="PROSITE" id="PS51895"/>
    </source>
</evidence>
<evidence type="ECO:0000256" key="2">
    <source>
        <dbReference type="ARBA" id="ARBA00022525"/>
    </source>
</evidence>
<evidence type="ECO:0000313" key="9">
    <source>
        <dbReference type="Proteomes" id="UP000829685"/>
    </source>
</evidence>
<comment type="caution">
    <text evidence="8">The sequence shown here is derived from an EMBL/GenBank/DDBJ whole genome shotgun (WGS) entry which is preliminary data.</text>
</comment>
<dbReference type="OrthoDB" id="3928926at2759"/>
<feature type="chain" id="PRO_5040289281" description="AA1-like domain-containing protein" evidence="6">
    <location>
        <begin position="18"/>
        <end position="149"/>
    </location>
</feature>
<dbReference type="AlphaFoldDB" id="A0A9Q0AII6"/>
<dbReference type="InterPro" id="IPR032382">
    <property type="entry name" value="AltA1"/>
</dbReference>
<comment type="subcellular location">
    <subcellularLocation>
        <location evidence="1">Secreted</location>
    </subcellularLocation>
</comment>
<protein>
    <recommendedName>
        <fullName evidence="7">AA1-like domain-containing protein</fullName>
    </recommendedName>
</protein>
<evidence type="ECO:0000256" key="1">
    <source>
        <dbReference type="ARBA" id="ARBA00004613"/>
    </source>
</evidence>
<gene>
    <name evidence="8" type="ORF">JX265_012605</name>
</gene>
<accession>A0A9Q0AII6</accession>
<evidence type="ECO:0000313" key="8">
    <source>
        <dbReference type="EMBL" id="KAI1853920.1"/>
    </source>
</evidence>
<dbReference type="EMBL" id="JAFIMR010000055">
    <property type="protein sequence ID" value="KAI1853920.1"/>
    <property type="molecule type" value="Genomic_DNA"/>
</dbReference>
<evidence type="ECO:0000256" key="4">
    <source>
        <dbReference type="ARBA" id="ARBA00023157"/>
    </source>
</evidence>
<dbReference type="GO" id="GO:0005576">
    <property type="term" value="C:extracellular region"/>
    <property type="evidence" value="ECO:0007669"/>
    <property type="project" value="UniProtKB-SubCell"/>
</dbReference>
<proteinExistence type="predicted"/>
<sequence length="149" mass="15571">MRFFTSVAAACGTLAIASPVARDFSEEISVTDFYVHEALINGTTEATVDGVSFLLSGENATNLECSAQTGIPSEVFTCGDSKYRFALYPGESSSSGFTLRLYHELGLAVGYYGAGEVPTYCRAGGGPTLVCGQTVTPVTITIDSLPDTA</sequence>
<comment type="caution">
    <text evidence="5">Lacks conserved residue(s) required for the propagation of feature annotation.</text>
</comment>
<dbReference type="PROSITE" id="PS51895">
    <property type="entry name" value="AA1"/>
    <property type="match status" value="1"/>
</dbReference>
<keyword evidence="9" id="KW-1185">Reference proteome</keyword>
<dbReference type="Gene3D" id="2.40.350.20">
    <property type="match status" value="1"/>
</dbReference>
<reference evidence="8" key="1">
    <citation type="submission" date="2021-03" db="EMBL/GenBank/DDBJ databases">
        <title>Revisited historic fungal species revealed as producer of novel bioactive compounds through whole genome sequencing and comparative genomics.</title>
        <authorList>
            <person name="Vignolle G.A."/>
            <person name="Hochenegger N."/>
            <person name="Mach R.L."/>
            <person name="Mach-Aigner A.R."/>
            <person name="Javad Rahimi M."/>
            <person name="Salim K.A."/>
            <person name="Chan C.M."/>
            <person name="Lim L.B.L."/>
            <person name="Cai F."/>
            <person name="Druzhinina I.S."/>
            <person name="U'Ren J.M."/>
            <person name="Derntl C."/>
        </authorList>
    </citation>
    <scope>NUCLEOTIDE SEQUENCE</scope>
    <source>
        <strain evidence="8">TUCIM 5799</strain>
    </source>
</reference>
<evidence type="ECO:0000256" key="5">
    <source>
        <dbReference type="PROSITE-ProRule" id="PRU01243"/>
    </source>
</evidence>
<feature type="signal peptide" evidence="6">
    <location>
        <begin position="1"/>
        <end position="17"/>
    </location>
</feature>
<evidence type="ECO:0000256" key="6">
    <source>
        <dbReference type="SAM" id="SignalP"/>
    </source>
</evidence>
<feature type="domain" description="AA1-like" evidence="7">
    <location>
        <begin position="23"/>
        <end position="144"/>
    </location>
</feature>
<keyword evidence="4" id="KW-1015">Disulfide bond</keyword>
<dbReference type="Proteomes" id="UP000829685">
    <property type="component" value="Unassembled WGS sequence"/>
</dbReference>
<dbReference type="Pfam" id="PF16541">
    <property type="entry name" value="AltA1"/>
    <property type="match status" value="1"/>
</dbReference>
<name>A0A9Q0AII6_9PEZI</name>
<keyword evidence="3 6" id="KW-0732">Signal</keyword>
<keyword evidence="2" id="KW-0964">Secreted</keyword>